<evidence type="ECO:0000313" key="2">
    <source>
        <dbReference type="EMBL" id="MBW8481729.1"/>
    </source>
</evidence>
<evidence type="ECO:0000313" key="3">
    <source>
        <dbReference type="Proteomes" id="UP000774570"/>
    </source>
</evidence>
<protein>
    <submittedName>
        <fullName evidence="2">Uncharacterized protein</fullName>
    </submittedName>
</protein>
<sequence>MDASSMPAYNMINITGVVGDDPLDALRAHQAALSAHAHPQLRVLGHPRFGAAEQTEGRWRLLFGGDNSPEHARRTLASRIRGTVRPDDPDELPASRFPNLVPEDERPALREAFGAELRALVERIDPELGGDTGAEWAVGGRRYRIVRSPALMRFGPEGPEPVHDTDTDPPPGLPGRDPQHWFVLDPAAPTTLTDGLLRMEICRGPGGPEQDAHPGVVLLPVRFLFVRRGPDGWIPTIWEEAGPGLARHRVIDYLRHTGDPRFRELTGTTDEDVAQAARDADALEAADQAADVTIEDEPHRLCRLMPILRVGPDGPEPVRPEDEALNEYF</sequence>
<dbReference type="Pfam" id="PF19379">
    <property type="entry name" value="DUF5954"/>
    <property type="match status" value="1"/>
</dbReference>
<comment type="caution">
    <text evidence="2">The sequence shown here is derived from an EMBL/GenBank/DDBJ whole genome shotgun (WGS) entry which is preliminary data.</text>
</comment>
<keyword evidence="3" id="KW-1185">Reference proteome</keyword>
<dbReference type="EMBL" id="JAIBOA010000003">
    <property type="protein sequence ID" value="MBW8481729.1"/>
    <property type="molecule type" value="Genomic_DNA"/>
</dbReference>
<evidence type="ECO:0000256" key="1">
    <source>
        <dbReference type="SAM" id="MobiDB-lite"/>
    </source>
</evidence>
<dbReference type="InterPro" id="IPR045998">
    <property type="entry name" value="DUF5954"/>
</dbReference>
<gene>
    <name evidence="2" type="ORF">K1Y72_05060</name>
</gene>
<feature type="region of interest" description="Disordered" evidence="1">
    <location>
        <begin position="153"/>
        <end position="172"/>
    </location>
</feature>
<dbReference type="Proteomes" id="UP000774570">
    <property type="component" value="Unassembled WGS sequence"/>
</dbReference>
<accession>A0ABS7FMW9</accession>
<name>A0ABS7FMW9_9ACTN</name>
<proteinExistence type="predicted"/>
<dbReference type="RefSeq" id="WP_220163717.1">
    <property type="nucleotide sequence ID" value="NZ_JAIBOA010000003.1"/>
</dbReference>
<reference evidence="2 3" key="1">
    <citation type="submission" date="2021-07" db="EMBL/GenBank/DDBJ databases">
        <title>Actinomadura sp. PM05-2 isolated from lichen.</title>
        <authorList>
            <person name="Somphong A."/>
            <person name="Phongsopitanun W."/>
            <person name="Tanasupawat S."/>
            <person name="Peongsungnone V."/>
        </authorList>
    </citation>
    <scope>NUCLEOTIDE SEQUENCE [LARGE SCALE GENOMIC DNA]</scope>
    <source>
        <strain evidence="2 3">PM05-2</strain>
    </source>
</reference>
<organism evidence="2 3">
    <name type="scientific">Actinomadura parmotrematis</name>
    <dbReference type="NCBI Taxonomy" id="2864039"/>
    <lineage>
        <taxon>Bacteria</taxon>
        <taxon>Bacillati</taxon>
        <taxon>Actinomycetota</taxon>
        <taxon>Actinomycetes</taxon>
        <taxon>Streptosporangiales</taxon>
        <taxon>Thermomonosporaceae</taxon>
        <taxon>Actinomadura</taxon>
    </lineage>
</organism>